<evidence type="ECO:0000313" key="2">
    <source>
        <dbReference type="EMBL" id="RLW04456.1"/>
    </source>
</evidence>
<organism evidence="2 3">
    <name type="scientific">Chloebia gouldiae</name>
    <name type="common">Gouldian finch</name>
    <name type="synonym">Erythrura gouldiae</name>
    <dbReference type="NCBI Taxonomy" id="44316"/>
    <lineage>
        <taxon>Eukaryota</taxon>
        <taxon>Metazoa</taxon>
        <taxon>Chordata</taxon>
        <taxon>Craniata</taxon>
        <taxon>Vertebrata</taxon>
        <taxon>Euteleostomi</taxon>
        <taxon>Archelosauria</taxon>
        <taxon>Archosauria</taxon>
        <taxon>Dinosauria</taxon>
        <taxon>Saurischia</taxon>
        <taxon>Theropoda</taxon>
        <taxon>Coelurosauria</taxon>
        <taxon>Aves</taxon>
        <taxon>Neognathae</taxon>
        <taxon>Neoaves</taxon>
        <taxon>Telluraves</taxon>
        <taxon>Australaves</taxon>
        <taxon>Passeriformes</taxon>
        <taxon>Passeroidea</taxon>
        <taxon>Passeridae</taxon>
        <taxon>Chloebia</taxon>
    </lineage>
</organism>
<reference evidence="2 3" key="1">
    <citation type="journal article" date="2018" name="Proc. R. Soc. B">
        <title>A non-coding region near Follistatin controls head colour polymorphism in the Gouldian finch.</title>
        <authorList>
            <person name="Toomey M.B."/>
            <person name="Marques C.I."/>
            <person name="Andrade P."/>
            <person name="Araujo P.M."/>
            <person name="Sabatino S."/>
            <person name="Gazda M.A."/>
            <person name="Afonso S."/>
            <person name="Lopes R.J."/>
            <person name="Corbo J.C."/>
            <person name="Carneiro M."/>
        </authorList>
    </citation>
    <scope>NUCLEOTIDE SEQUENCE [LARGE SCALE GENOMIC DNA]</scope>
    <source>
        <strain evidence="2">Red01</strain>
        <tissue evidence="2">Muscle</tissue>
    </source>
</reference>
<protein>
    <submittedName>
        <fullName evidence="2">Uncharacterized protein</fullName>
    </submittedName>
</protein>
<accession>A0A3L8SMK4</accession>
<evidence type="ECO:0000256" key="1">
    <source>
        <dbReference type="SAM" id="MobiDB-lite"/>
    </source>
</evidence>
<name>A0A3L8SMK4_CHLGU</name>
<comment type="caution">
    <text evidence="2">The sequence shown here is derived from an EMBL/GenBank/DDBJ whole genome shotgun (WGS) entry which is preliminary data.</text>
</comment>
<gene>
    <name evidence="2" type="ORF">DV515_00005792</name>
</gene>
<feature type="region of interest" description="Disordered" evidence="1">
    <location>
        <begin position="79"/>
        <end position="101"/>
    </location>
</feature>
<dbReference type="Proteomes" id="UP000276834">
    <property type="component" value="Unassembled WGS sequence"/>
</dbReference>
<dbReference type="EMBL" id="QUSF01000013">
    <property type="protein sequence ID" value="RLW04456.1"/>
    <property type="molecule type" value="Genomic_DNA"/>
</dbReference>
<sequence length="125" mass="14002">MSEIKFSFNLAKVPGPLGRELPISLTRGEAIQEDQHFLLSSVAALKNCIRETSRISKGPGYQKMVVKMNKSLQSSAIISSSNSDQLKEEKQQSIGTDKLWLARHPPAELRQRISHHKPTRRATPI</sequence>
<evidence type="ECO:0000313" key="3">
    <source>
        <dbReference type="Proteomes" id="UP000276834"/>
    </source>
</evidence>
<keyword evidence="3" id="KW-1185">Reference proteome</keyword>
<proteinExistence type="predicted"/>
<dbReference type="AlphaFoldDB" id="A0A3L8SMK4"/>